<reference evidence="4 5" key="1">
    <citation type="journal article" date="2007" name="Genome Res.">
        <title>Genome characteristics of facultatively symbiotic Frankia sp. strains reflect host range and host plant biogeography.</title>
        <authorList>
            <person name="Normand P."/>
            <person name="Lapierre P."/>
            <person name="Tisa L.S."/>
            <person name="Gogarten J.P."/>
            <person name="Alloisio N."/>
            <person name="Bagnarol E."/>
            <person name="Bassi C.A."/>
            <person name="Berry A.M."/>
            <person name="Bickhart D.M."/>
            <person name="Choisne N."/>
            <person name="Couloux A."/>
            <person name="Cournoyer B."/>
            <person name="Cruveiller S."/>
            <person name="Daubin V."/>
            <person name="Demange N."/>
            <person name="Francino M.P."/>
            <person name="Goltsman E."/>
            <person name="Huang Y."/>
            <person name="Kopp O.R."/>
            <person name="Labarre L."/>
            <person name="Lapidus A."/>
            <person name="Lavire C."/>
            <person name="Marechal J."/>
            <person name="Martinez M."/>
            <person name="Mastronunzio J.E."/>
            <person name="Mullin B.C."/>
            <person name="Niemann J."/>
            <person name="Pujic P."/>
            <person name="Rawnsley T."/>
            <person name="Rouy Z."/>
            <person name="Schenowitz C."/>
            <person name="Sellstedt A."/>
            <person name="Tavares F."/>
            <person name="Tomkins J.P."/>
            <person name="Vallenet D."/>
            <person name="Valverde C."/>
            <person name="Wall L.G."/>
            <person name="Wang Y."/>
            <person name="Medigue C."/>
            <person name="Benson D.R."/>
        </authorList>
    </citation>
    <scope>NUCLEOTIDE SEQUENCE [LARGE SCALE GENOMIC DNA]</scope>
    <source>
        <strain evidence="5">DSM 45986 / CECT 9034 / ACN14a</strain>
    </source>
</reference>
<dbReference type="InterPro" id="IPR036661">
    <property type="entry name" value="Luciferase-like_sf"/>
</dbReference>
<dbReference type="Proteomes" id="UP000000657">
    <property type="component" value="Chromosome"/>
</dbReference>
<dbReference type="SUPFAM" id="SSF51679">
    <property type="entry name" value="Bacterial luciferase-like"/>
    <property type="match status" value="1"/>
</dbReference>
<dbReference type="InterPro" id="IPR050766">
    <property type="entry name" value="Bact_Lucif_Oxidored"/>
</dbReference>
<sequence>MMTISMRFGLPGGRGDLDGAGATSTVELARVAETLGYESLWFTDGHLSSVGSRTMRARSSPIPLAAAVAASTSRIRIGFTALHLTLHDPIRLAADLATLDRLSGGRVTLGVGWPIAPYTRAYQGAGPPQVDLPDALDTLVGYWRGRTRAADGAQFRVEPTPAQHPHPPIEVAAHTDESIVWAASRGYGLLLSATQTVASLTACLELYTSHGGKAGDVRVERFCLVAESDAAARERATPIVVRLTRRLAALGSDEHGHQSVGTSDLDPFRFHDETAVIGGPATVARRFAELRDELGVQHVNLRPSFSGTASLALQQSTVRMFAAKVAPMLAQPAVRRVTS</sequence>
<dbReference type="GO" id="GO:0005829">
    <property type="term" value="C:cytosol"/>
    <property type="evidence" value="ECO:0007669"/>
    <property type="project" value="TreeGrafter"/>
</dbReference>
<protein>
    <submittedName>
        <fullName evidence="4">Monooxygenase oxidoreductase protein</fullName>
    </submittedName>
</protein>
<dbReference type="Gene3D" id="3.20.20.30">
    <property type="entry name" value="Luciferase-like domain"/>
    <property type="match status" value="1"/>
</dbReference>
<accession>Q0RN22</accession>
<gene>
    <name evidence="4" type="ordered locus">FRAAL2422</name>
</gene>
<dbReference type="PANTHER" id="PTHR30137">
    <property type="entry name" value="LUCIFERASE-LIKE MONOOXYGENASE"/>
    <property type="match status" value="1"/>
</dbReference>
<dbReference type="STRING" id="326424.FRAAL2422"/>
<dbReference type="GO" id="GO:0016705">
    <property type="term" value="F:oxidoreductase activity, acting on paired donors, with incorporation or reduction of molecular oxygen"/>
    <property type="evidence" value="ECO:0007669"/>
    <property type="project" value="InterPro"/>
</dbReference>
<dbReference type="KEGG" id="fal:FRAAL2422"/>
<evidence type="ECO:0000256" key="2">
    <source>
        <dbReference type="ARBA" id="ARBA00023033"/>
    </source>
</evidence>
<keyword evidence="5" id="KW-1185">Reference proteome</keyword>
<dbReference type="AlphaFoldDB" id="Q0RN22"/>
<dbReference type="eggNOG" id="COG2141">
    <property type="taxonomic scope" value="Bacteria"/>
</dbReference>
<evidence type="ECO:0000259" key="3">
    <source>
        <dbReference type="Pfam" id="PF00296"/>
    </source>
</evidence>
<dbReference type="EMBL" id="CT573213">
    <property type="protein sequence ID" value="CAJ61071.1"/>
    <property type="molecule type" value="Genomic_DNA"/>
</dbReference>
<name>Q0RN22_FRAAA</name>
<keyword evidence="2 4" id="KW-0503">Monooxygenase</keyword>
<dbReference type="PANTHER" id="PTHR30137:SF8">
    <property type="entry name" value="BLR5498 PROTEIN"/>
    <property type="match status" value="1"/>
</dbReference>
<dbReference type="GO" id="GO:0004497">
    <property type="term" value="F:monooxygenase activity"/>
    <property type="evidence" value="ECO:0007669"/>
    <property type="project" value="UniProtKB-KW"/>
</dbReference>
<keyword evidence="1" id="KW-0560">Oxidoreductase</keyword>
<evidence type="ECO:0000256" key="1">
    <source>
        <dbReference type="ARBA" id="ARBA00023002"/>
    </source>
</evidence>
<proteinExistence type="predicted"/>
<dbReference type="HOGENOM" id="CLU_027853_3_0_11"/>
<dbReference type="Pfam" id="PF00296">
    <property type="entry name" value="Bac_luciferase"/>
    <property type="match status" value="1"/>
</dbReference>
<dbReference type="InterPro" id="IPR011251">
    <property type="entry name" value="Luciferase-like_dom"/>
</dbReference>
<feature type="domain" description="Luciferase-like" evidence="3">
    <location>
        <begin position="19"/>
        <end position="297"/>
    </location>
</feature>
<organism evidence="4 5">
    <name type="scientific">Frankia alni (strain DSM 45986 / CECT 9034 / ACN14a)</name>
    <dbReference type="NCBI Taxonomy" id="326424"/>
    <lineage>
        <taxon>Bacteria</taxon>
        <taxon>Bacillati</taxon>
        <taxon>Actinomycetota</taxon>
        <taxon>Actinomycetes</taxon>
        <taxon>Frankiales</taxon>
        <taxon>Frankiaceae</taxon>
        <taxon>Frankia</taxon>
    </lineage>
</organism>
<evidence type="ECO:0000313" key="4">
    <source>
        <dbReference type="EMBL" id="CAJ61071.1"/>
    </source>
</evidence>
<evidence type="ECO:0000313" key="5">
    <source>
        <dbReference type="Proteomes" id="UP000000657"/>
    </source>
</evidence>